<dbReference type="GO" id="GO:0004129">
    <property type="term" value="F:cytochrome-c oxidase activity"/>
    <property type="evidence" value="ECO:0007669"/>
    <property type="project" value="UniProtKB-EC"/>
</dbReference>
<accession>A0A0F6QWQ9</accession>
<dbReference type="Proteomes" id="UP000033566">
    <property type="component" value="Chromosome"/>
</dbReference>
<dbReference type="EC" id="7.1.1.9" evidence="10"/>
<reference evidence="11 12" key="1">
    <citation type="journal article" date="2015" name="Genome Announc.">
        <title>Complete Genome Sequence of Corynebacterium camporealensis DSM 44610, Isolated from the Milk of a Manchega Sheep with Subclinical Mastitis.</title>
        <authorList>
            <person name="Ruckert C."/>
            <person name="Albersmeier A."/>
            <person name="Winkler A."/>
            <person name="Tauch A."/>
        </authorList>
    </citation>
    <scope>NUCLEOTIDE SEQUENCE [LARGE SCALE GENOMIC DNA]</scope>
    <source>
        <strain evidence="11 12">DSM 44610</strain>
    </source>
</reference>
<evidence type="ECO:0000256" key="10">
    <source>
        <dbReference type="PIRNR" id="PIRNR017385"/>
    </source>
</evidence>
<keyword evidence="4 10" id="KW-1003">Cell membrane</keyword>
<evidence type="ECO:0000313" key="12">
    <source>
        <dbReference type="Proteomes" id="UP000033566"/>
    </source>
</evidence>
<dbReference type="PATRIC" id="fig|161896.4.peg.1560"/>
<evidence type="ECO:0000256" key="3">
    <source>
        <dbReference type="ARBA" id="ARBA00006870"/>
    </source>
</evidence>
<dbReference type="KEGG" id="ccj:UL81_07965"/>
<evidence type="ECO:0000256" key="1">
    <source>
        <dbReference type="ARBA" id="ARBA00002536"/>
    </source>
</evidence>
<dbReference type="HOGENOM" id="CLU_145919_0_0_11"/>
<protein>
    <recommendedName>
        <fullName evidence="10">Cytochrome c oxidase polypeptide 4</fullName>
        <ecNumber evidence="10">7.1.1.9</ecNumber>
    </recommendedName>
    <alternativeName>
        <fullName evidence="10">Cytochrome aa3 subunit 4</fullName>
    </alternativeName>
    <alternativeName>
        <fullName evidence="10">Cytochrome c oxidase polypeptide IV</fullName>
    </alternativeName>
</protein>
<dbReference type="OrthoDB" id="5244617at2"/>
<dbReference type="STRING" id="161896.UL81_07965"/>
<dbReference type="EMBL" id="CP011311">
    <property type="protein sequence ID" value="AKE39547.1"/>
    <property type="molecule type" value="Genomic_DNA"/>
</dbReference>
<sequence length="143" mass="15788">MRSSSKVFYSIATYLIVSLVVYILGVNLVQDDGYLYGPEWVGFVGLVLATLLCLMLGGYLHFTDSRVDVAPEDWEEAETEDGQGILGFFSPHSIWPLAMTGAIAILGLGVIFVYYWMIALGAAMLVWAVTMLSLQYGLPKEKH</sequence>
<gene>
    <name evidence="11" type="primary">ctaF</name>
    <name evidence="11" type="ORF">UL81_07965</name>
</gene>
<organism evidence="11 12">
    <name type="scientific">Corynebacterium camporealensis</name>
    <dbReference type="NCBI Taxonomy" id="161896"/>
    <lineage>
        <taxon>Bacteria</taxon>
        <taxon>Bacillati</taxon>
        <taxon>Actinomycetota</taxon>
        <taxon>Actinomycetes</taxon>
        <taxon>Mycobacteriales</taxon>
        <taxon>Corynebacteriaceae</taxon>
        <taxon>Corynebacterium</taxon>
    </lineage>
</organism>
<evidence type="ECO:0000313" key="11">
    <source>
        <dbReference type="EMBL" id="AKE39547.1"/>
    </source>
</evidence>
<keyword evidence="5" id="KW-0812">Transmembrane</keyword>
<keyword evidence="12" id="KW-1185">Reference proteome</keyword>
<keyword evidence="8 10" id="KW-0472">Membrane</keyword>
<evidence type="ECO:0000256" key="7">
    <source>
        <dbReference type="ARBA" id="ARBA00022989"/>
    </source>
</evidence>
<evidence type="ECO:0000256" key="4">
    <source>
        <dbReference type="ARBA" id="ARBA00022475"/>
    </source>
</evidence>
<dbReference type="GO" id="GO:0022900">
    <property type="term" value="P:electron transport chain"/>
    <property type="evidence" value="ECO:0007669"/>
    <property type="project" value="InterPro"/>
</dbReference>
<comment type="catalytic activity">
    <reaction evidence="9 10">
        <text>4 Fe(II)-[cytochrome c] + O2 + 8 H(+)(in) = 4 Fe(III)-[cytochrome c] + 2 H2O + 4 H(+)(out)</text>
        <dbReference type="Rhea" id="RHEA:11436"/>
        <dbReference type="Rhea" id="RHEA-COMP:10350"/>
        <dbReference type="Rhea" id="RHEA-COMP:14399"/>
        <dbReference type="ChEBI" id="CHEBI:15377"/>
        <dbReference type="ChEBI" id="CHEBI:15378"/>
        <dbReference type="ChEBI" id="CHEBI:15379"/>
        <dbReference type="ChEBI" id="CHEBI:29033"/>
        <dbReference type="ChEBI" id="CHEBI:29034"/>
        <dbReference type="EC" id="7.1.1.9"/>
    </reaction>
</comment>
<evidence type="ECO:0000256" key="2">
    <source>
        <dbReference type="ARBA" id="ARBA00004651"/>
    </source>
</evidence>
<dbReference type="InterPro" id="IPR021050">
    <property type="entry name" value="Cyt_c_oxidase_su4_actinobac"/>
</dbReference>
<dbReference type="GO" id="GO:0005886">
    <property type="term" value="C:plasma membrane"/>
    <property type="evidence" value="ECO:0007669"/>
    <property type="project" value="UniProtKB-SubCell"/>
</dbReference>
<dbReference type="PIRSF" id="PIRSF017385">
    <property type="entry name" value="CtaF"/>
    <property type="match status" value="1"/>
</dbReference>
<name>A0A0F6QWQ9_9CORY</name>
<evidence type="ECO:0000256" key="9">
    <source>
        <dbReference type="ARBA" id="ARBA00047816"/>
    </source>
</evidence>
<comment type="subcellular location">
    <subcellularLocation>
        <location evidence="2">Cell membrane</location>
        <topology evidence="2">Multi-pass membrane protein</topology>
    </subcellularLocation>
</comment>
<keyword evidence="7" id="KW-1133">Transmembrane helix</keyword>
<dbReference type="Pfam" id="PF12270">
    <property type="entry name" value="Cyt_c_ox_IV"/>
    <property type="match status" value="1"/>
</dbReference>
<evidence type="ECO:0000256" key="5">
    <source>
        <dbReference type="ARBA" id="ARBA00022692"/>
    </source>
</evidence>
<evidence type="ECO:0000256" key="6">
    <source>
        <dbReference type="ARBA" id="ARBA00022967"/>
    </source>
</evidence>
<proteinExistence type="inferred from homology"/>
<comment type="subunit">
    <text evidence="10">Associates with subunits I, II and III to form cytochrome c oxidase.</text>
</comment>
<comment type="function">
    <text evidence="1 10">Part of cytochrome c oxidase, its function is unknown.</text>
</comment>
<comment type="similarity">
    <text evidence="3 10">Belongs to the cytochrome c oxidase bacterial subunit CtaF family.</text>
</comment>
<keyword evidence="6 10" id="KW-1278">Translocase</keyword>
<dbReference type="RefSeq" id="WP_035105268.1">
    <property type="nucleotide sequence ID" value="NZ_CP011311.1"/>
</dbReference>
<dbReference type="AlphaFoldDB" id="A0A0F6QWQ9"/>
<evidence type="ECO:0000256" key="8">
    <source>
        <dbReference type="ARBA" id="ARBA00023136"/>
    </source>
</evidence>